<proteinExistence type="predicted"/>
<feature type="region of interest" description="Disordered" evidence="2">
    <location>
        <begin position="70"/>
        <end position="105"/>
    </location>
</feature>
<evidence type="ECO:0000256" key="1">
    <source>
        <dbReference type="ARBA" id="ARBA00004651"/>
    </source>
</evidence>
<keyword evidence="4" id="KW-1185">Reference proteome</keyword>
<dbReference type="EMBL" id="WTXG01000001">
    <property type="protein sequence ID" value="KAI0307651.1"/>
    <property type="molecule type" value="Genomic_DNA"/>
</dbReference>
<dbReference type="InterPro" id="IPR045861">
    <property type="entry name" value="CorA_cytoplasmic_dom"/>
</dbReference>
<dbReference type="GO" id="GO:0005886">
    <property type="term" value="C:plasma membrane"/>
    <property type="evidence" value="ECO:0007669"/>
    <property type="project" value="UniProtKB-SubCell"/>
</dbReference>
<comment type="subcellular location">
    <subcellularLocation>
        <location evidence="1">Cell membrane</location>
        <topology evidence="1">Multi-pass membrane protein</topology>
    </subcellularLocation>
</comment>
<organism evidence="3 4">
    <name type="scientific">Multifurca ochricompacta</name>
    <dbReference type="NCBI Taxonomy" id="376703"/>
    <lineage>
        <taxon>Eukaryota</taxon>
        <taxon>Fungi</taxon>
        <taxon>Dikarya</taxon>
        <taxon>Basidiomycota</taxon>
        <taxon>Agaricomycotina</taxon>
        <taxon>Agaricomycetes</taxon>
        <taxon>Russulales</taxon>
        <taxon>Russulaceae</taxon>
        <taxon>Multifurca</taxon>
    </lineage>
</organism>
<dbReference type="GO" id="GO:0050897">
    <property type="term" value="F:cobalt ion binding"/>
    <property type="evidence" value="ECO:0007669"/>
    <property type="project" value="TreeGrafter"/>
</dbReference>
<protein>
    <submittedName>
        <fullName evidence="3">Uncharacterized protein</fullName>
    </submittedName>
</protein>
<evidence type="ECO:0000313" key="4">
    <source>
        <dbReference type="Proteomes" id="UP001203297"/>
    </source>
</evidence>
<dbReference type="AlphaFoldDB" id="A0AAD4QTN7"/>
<evidence type="ECO:0000313" key="3">
    <source>
        <dbReference type="EMBL" id="KAI0307651.1"/>
    </source>
</evidence>
<dbReference type="PANTHER" id="PTHR46494">
    <property type="entry name" value="CORA FAMILY METAL ION TRANSPORTER (EUROFUNG)"/>
    <property type="match status" value="1"/>
</dbReference>
<dbReference type="GO" id="GO:0015087">
    <property type="term" value="F:cobalt ion transmembrane transporter activity"/>
    <property type="evidence" value="ECO:0007669"/>
    <property type="project" value="TreeGrafter"/>
</dbReference>
<dbReference type="Gene3D" id="1.20.58.340">
    <property type="entry name" value="Magnesium transport protein CorA, transmembrane region"/>
    <property type="match status" value="1"/>
</dbReference>
<feature type="compositionally biased region" description="Polar residues" evidence="2">
    <location>
        <begin position="85"/>
        <end position="103"/>
    </location>
</feature>
<name>A0AAD4QTN7_9AGAM</name>
<comment type="caution">
    <text evidence="3">The sequence shown here is derived from an EMBL/GenBank/DDBJ whole genome shotgun (WGS) entry which is preliminary data.</text>
</comment>
<reference evidence="3" key="1">
    <citation type="journal article" date="2022" name="New Phytol.">
        <title>Evolutionary transition to the ectomycorrhizal habit in the genomes of a hyperdiverse lineage of mushroom-forming fungi.</title>
        <authorList>
            <person name="Looney B."/>
            <person name="Miyauchi S."/>
            <person name="Morin E."/>
            <person name="Drula E."/>
            <person name="Courty P.E."/>
            <person name="Kohler A."/>
            <person name="Kuo A."/>
            <person name="LaButti K."/>
            <person name="Pangilinan J."/>
            <person name="Lipzen A."/>
            <person name="Riley R."/>
            <person name="Andreopoulos W."/>
            <person name="He G."/>
            <person name="Johnson J."/>
            <person name="Nolan M."/>
            <person name="Tritt A."/>
            <person name="Barry K.W."/>
            <person name="Grigoriev I.V."/>
            <person name="Nagy L.G."/>
            <person name="Hibbett D."/>
            <person name="Henrissat B."/>
            <person name="Matheny P.B."/>
            <person name="Labbe J."/>
            <person name="Martin F.M."/>
        </authorList>
    </citation>
    <scope>NUCLEOTIDE SEQUENCE</scope>
    <source>
        <strain evidence="3">BPL690</strain>
    </source>
</reference>
<dbReference type="PANTHER" id="PTHR46494:SF1">
    <property type="entry name" value="CORA FAMILY METAL ION TRANSPORTER (EUROFUNG)"/>
    <property type="match status" value="1"/>
</dbReference>
<dbReference type="Proteomes" id="UP001203297">
    <property type="component" value="Unassembled WGS sequence"/>
</dbReference>
<dbReference type="SUPFAM" id="SSF143865">
    <property type="entry name" value="CorA soluble domain-like"/>
    <property type="match status" value="1"/>
</dbReference>
<dbReference type="GO" id="GO:0015095">
    <property type="term" value="F:magnesium ion transmembrane transporter activity"/>
    <property type="evidence" value="ECO:0007669"/>
    <property type="project" value="TreeGrafter"/>
</dbReference>
<accession>A0AAD4QTN7</accession>
<dbReference type="GO" id="GO:0000287">
    <property type="term" value="F:magnesium ion binding"/>
    <property type="evidence" value="ECO:0007669"/>
    <property type="project" value="TreeGrafter"/>
</dbReference>
<sequence length="302" mass="34016">MTNGEFIKFLENDKVSAPEPWVKSYSFPFQDMHPLSIEDLLHRHGHARLKADYYPKHLFLRVLCHTFGSTARSSQGSDMVAGSHAASSSRMPITNLPRSSSPQRLDEKLGIADEDAYENGYRDGDDLMADGFEVDKVTLVEPEMGGRRVSLLANKRRRDAAQLTLEELKRGDRVGVRIEPLCIFLFRDGNTSLLHFIASIYGPFFLLLDLIVDAALEVVDEHHARLSLLERRVLIKSKVSTVRIHILSGDLILHKHTLGLIKALIYALRRYNIDRSAACLDLSLMPGNQNVVGYMSHKAKNI</sequence>
<gene>
    <name evidence="3" type="ORF">B0F90DRAFT_1829577</name>
</gene>
<dbReference type="Gene3D" id="3.30.460.20">
    <property type="entry name" value="CorA soluble domain-like"/>
    <property type="match status" value="1"/>
</dbReference>
<evidence type="ECO:0000256" key="2">
    <source>
        <dbReference type="SAM" id="MobiDB-lite"/>
    </source>
</evidence>